<evidence type="ECO:0000313" key="2">
    <source>
        <dbReference type="Proteomes" id="UP001165101"/>
    </source>
</evidence>
<comment type="caution">
    <text evidence="1">The sequence shown here is derived from an EMBL/GenBank/DDBJ whole genome shotgun (WGS) entry which is preliminary data.</text>
</comment>
<accession>A0ACB5THV5</accession>
<protein>
    <submittedName>
        <fullName evidence="1">Unnamed protein product</fullName>
    </submittedName>
</protein>
<dbReference type="Proteomes" id="UP001165101">
    <property type="component" value="Unassembled WGS sequence"/>
</dbReference>
<dbReference type="EMBL" id="BSXV01000361">
    <property type="protein sequence ID" value="GME88777.1"/>
    <property type="molecule type" value="Genomic_DNA"/>
</dbReference>
<reference evidence="1" key="1">
    <citation type="submission" date="2023-04" db="EMBL/GenBank/DDBJ databases">
        <title>Candida boidinii NBRC 1967.</title>
        <authorList>
            <person name="Ichikawa N."/>
            <person name="Sato H."/>
            <person name="Tonouchi N."/>
        </authorList>
    </citation>
    <scope>NUCLEOTIDE SEQUENCE</scope>
    <source>
        <strain evidence="1">NBRC 1967</strain>
    </source>
</reference>
<evidence type="ECO:0000313" key="1">
    <source>
        <dbReference type="EMBL" id="GME88777.1"/>
    </source>
</evidence>
<sequence length="612" mass="69753">MSFRRNRARATNKDSTSQIEIRGPSSALTEFLREQGINAETIRTRYEESLLNGSGENIEQIADEIISEANANGNIPQSANGNDDADGDDDDDEEVLEGDDKEDDDDEAVLENEDEVIKKIRRRAILKRKKAGANKNEDDIDDDEKLLNENESEGKNYCFECDNEFIINVYSKKMEKFGRIGYLCPNCTNIQLQREKNAKRNEYEARKRRKLIAAALLDKQSLSFPTLQDKCIQIISNNINDVELLGDIGIINLKKICRILSKNRSLNNETMKLFLDKNLKELEFWDCSKIDSDSLNLIPIYIPNLSKLVLNMCGQLHNDNLKFYSNKFKNLTYLKLNGPFLINELMWQEFFDSENIKKNLKEFHIYNTHRFTNDSLISLLDNCGNNLTGLTLSRLDGLNSKSCYDLLAHYLLNLEFLEISYPTKEEIVDDNLIINLLANNGQTLNTLILDGCSGLTDSFLITGLKPFALNLTKLSVALLDQITDEGVFQLFNDWEINGGLMDVNLQRCTELGDKCIYQLLNHSQQTLVELNLNSIKKLTNQVFVKISRNLRLPLLTYLDLGFVRSCDDKVLAILSRICPKLAILEVYGNNRCTSDANVRSDLRIIGRESDSI</sequence>
<keyword evidence="2" id="KW-1185">Reference proteome</keyword>
<gene>
    <name evidence="1" type="ORF">Cboi01_000107900</name>
</gene>
<organism evidence="1 2">
    <name type="scientific">Candida boidinii</name>
    <name type="common">Yeast</name>
    <dbReference type="NCBI Taxonomy" id="5477"/>
    <lineage>
        <taxon>Eukaryota</taxon>
        <taxon>Fungi</taxon>
        <taxon>Dikarya</taxon>
        <taxon>Ascomycota</taxon>
        <taxon>Saccharomycotina</taxon>
        <taxon>Pichiomycetes</taxon>
        <taxon>Pichiales</taxon>
        <taxon>Pichiaceae</taxon>
        <taxon>Ogataea</taxon>
        <taxon>Ogataea/Candida clade</taxon>
    </lineage>
</organism>
<name>A0ACB5THV5_CANBO</name>
<proteinExistence type="predicted"/>